<comment type="caution">
    <text evidence="12">The sequence shown here is derived from an EMBL/GenBank/DDBJ whole genome shotgun (WGS) entry which is preliminary data.</text>
</comment>
<dbReference type="GO" id="GO:0030322">
    <property type="term" value="P:stabilization of membrane potential"/>
    <property type="evidence" value="ECO:0007669"/>
    <property type="project" value="TreeGrafter"/>
</dbReference>
<feature type="region of interest" description="Disordered" evidence="9">
    <location>
        <begin position="208"/>
        <end position="227"/>
    </location>
</feature>
<dbReference type="GO" id="GO:0015271">
    <property type="term" value="F:outward rectifier potassium channel activity"/>
    <property type="evidence" value="ECO:0007669"/>
    <property type="project" value="TreeGrafter"/>
</dbReference>
<dbReference type="InterPro" id="IPR003280">
    <property type="entry name" value="2pore_dom_K_chnl"/>
</dbReference>
<dbReference type="PANTHER" id="PTHR11003">
    <property type="entry name" value="POTASSIUM CHANNEL, SUBFAMILY K"/>
    <property type="match status" value="1"/>
</dbReference>
<evidence type="ECO:0000256" key="9">
    <source>
        <dbReference type="SAM" id="MobiDB-lite"/>
    </source>
</evidence>
<dbReference type="Proteomes" id="UP000801492">
    <property type="component" value="Unassembled WGS sequence"/>
</dbReference>
<proteinExistence type="inferred from homology"/>
<evidence type="ECO:0000256" key="10">
    <source>
        <dbReference type="SAM" id="Phobius"/>
    </source>
</evidence>
<keyword evidence="4 10" id="KW-1133">Transmembrane helix</keyword>
<evidence type="ECO:0000259" key="11">
    <source>
        <dbReference type="Pfam" id="PF07885"/>
    </source>
</evidence>
<reference evidence="12" key="1">
    <citation type="submission" date="2019-08" db="EMBL/GenBank/DDBJ databases">
        <title>The genome of the North American firefly Photinus pyralis.</title>
        <authorList>
            <consortium name="Photinus pyralis genome working group"/>
            <person name="Fallon T.R."/>
            <person name="Sander Lower S.E."/>
            <person name="Weng J.-K."/>
        </authorList>
    </citation>
    <scope>NUCLEOTIDE SEQUENCE</scope>
    <source>
        <strain evidence="12">TRF0915ILg1</strain>
        <tissue evidence="12">Whole body</tissue>
    </source>
</reference>
<evidence type="ECO:0000313" key="12">
    <source>
        <dbReference type="EMBL" id="KAF2903528.1"/>
    </source>
</evidence>
<feature type="domain" description="Potassium channel" evidence="11">
    <location>
        <begin position="261"/>
        <end position="334"/>
    </location>
</feature>
<protein>
    <recommendedName>
        <fullName evidence="11">Potassium channel domain-containing protein</fullName>
    </recommendedName>
</protein>
<sequence length="354" mass="38380">MESSRSDGVSSNSPPHWTFGGALLYSLTLLTTVGYGRLSPRTTIGKAAAMVYAVVGVPLMLVLLSALGSMLAGGAKRGYMKLCCKQDNSKNFAPSVGYHRAPSSPSGKHLCHSNDDTASVQLMPTHCVQNNINHKSVRHHHFEHHIEHQDLPKKALLATVRSSHTRGRCVQGQVRQMLADPQMCPSHPHGTPSRTIPGCAIALSDVEETDDNDENDSGPCTHDTPSRVPLIWRAPERHQRSPSPTPTEPSPSVPAVIVILFFAAYVCLGAAAFASTSGWSFLDAAYFCFIALSTIGIGDKLPQNGDYNTQLQLLACCIYLFFGLVIVAMCFSLVHEEVATKCKQFATSMRLVKH</sequence>
<evidence type="ECO:0000256" key="1">
    <source>
        <dbReference type="ARBA" id="ARBA00004141"/>
    </source>
</evidence>
<dbReference type="EMBL" id="VTPC01001004">
    <property type="protein sequence ID" value="KAF2903528.1"/>
    <property type="molecule type" value="Genomic_DNA"/>
</dbReference>
<dbReference type="AlphaFoldDB" id="A0A8K0DHV0"/>
<dbReference type="PANTHER" id="PTHR11003:SF352">
    <property type="entry name" value="BCDNA.GH04802-RELATED"/>
    <property type="match status" value="1"/>
</dbReference>
<feature type="transmembrane region" description="Helical" evidence="10">
    <location>
        <begin position="281"/>
        <end position="298"/>
    </location>
</feature>
<dbReference type="Pfam" id="PF07885">
    <property type="entry name" value="Ion_trans_2"/>
    <property type="match status" value="2"/>
</dbReference>
<evidence type="ECO:0000256" key="4">
    <source>
        <dbReference type="ARBA" id="ARBA00022989"/>
    </source>
</evidence>
<evidence type="ECO:0000256" key="8">
    <source>
        <dbReference type="RuleBase" id="RU003857"/>
    </source>
</evidence>
<gene>
    <name evidence="12" type="ORF">ILUMI_02658</name>
</gene>
<dbReference type="PRINTS" id="PR01333">
    <property type="entry name" value="2POREKCHANEL"/>
</dbReference>
<keyword evidence="6 10" id="KW-0472">Membrane</keyword>
<evidence type="ECO:0000256" key="2">
    <source>
        <dbReference type="ARBA" id="ARBA00022448"/>
    </source>
</evidence>
<dbReference type="OrthoDB" id="297496at2759"/>
<keyword evidence="7 8" id="KW-0407">Ion channel</keyword>
<keyword evidence="3 8" id="KW-0812">Transmembrane</keyword>
<dbReference type="Gene3D" id="1.10.287.70">
    <property type="match status" value="1"/>
</dbReference>
<organism evidence="12 13">
    <name type="scientific">Ignelater luminosus</name>
    <name type="common">Cucubano</name>
    <name type="synonym">Pyrophorus luminosus</name>
    <dbReference type="NCBI Taxonomy" id="2038154"/>
    <lineage>
        <taxon>Eukaryota</taxon>
        <taxon>Metazoa</taxon>
        <taxon>Ecdysozoa</taxon>
        <taxon>Arthropoda</taxon>
        <taxon>Hexapoda</taxon>
        <taxon>Insecta</taxon>
        <taxon>Pterygota</taxon>
        <taxon>Neoptera</taxon>
        <taxon>Endopterygota</taxon>
        <taxon>Coleoptera</taxon>
        <taxon>Polyphaga</taxon>
        <taxon>Elateriformia</taxon>
        <taxon>Elateroidea</taxon>
        <taxon>Elateridae</taxon>
        <taxon>Agrypninae</taxon>
        <taxon>Pyrophorini</taxon>
        <taxon>Ignelater</taxon>
    </lineage>
</organism>
<keyword evidence="5 8" id="KW-0406">Ion transport</keyword>
<name>A0A8K0DHV0_IGNLU</name>
<feature type="transmembrane region" description="Helical" evidence="10">
    <location>
        <begin position="253"/>
        <end position="274"/>
    </location>
</feature>
<keyword evidence="13" id="KW-1185">Reference proteome</keyword>
<evidence type="ECO:0000256" key="3">
    <source>
        <dbReference type="ARBA" id="ARBA00022692"/>
    </source>
</evidence>
<evidence type="ECO:0000256" key="6">
    <source>
        <dbReference type="ARBA" id="ARBA00023136"/>
    </source>
</evidence>
<evidence type="ECO:0000256" key="7">
    <source>
        <dbReference type="ARBA" id="ARBA00023303"/>
    </source>
</evidence>
<comment type="subcellular location">
    <subcellularLocation>
        <location evidence="1">Membrane</location>
        <topology evidence="1">Multi-pass membrane protein</topology>
    </subcellularLocation>
</comment>
<dbReference type="SUPFAM" id="SSF81324">
    <property type="entry name" value="Voltage-gated potassium channels"/>
    <property type="match status" value="2"/>
</dbReference>
<evidence type="ECO:0000313" key="13">
    <source>
        <dbReference type="Proteomes" id="UP000801492"/>
    </source>
</evidence>
<feature type="transmembrane region" description="Helical" evidence="10">
    <location>
        <begin position="17"/>
        <end position="38"/>
    </location>
</feature>
<dbReference type="GO" id="GO:0022841">
    <property type="term" value="F:potassium ion leak channel activity"/>
    <property type="evidence" value="ECO:0007669"/>
    <property type="project" value="TreeGrafter"/>
</dbReference>
<feature type="transmembrane region" description="Helical" evidence="10">
    <location>
        <begin position="310"/>
        <end position="334"/>
    </location>
</feature>
<dbReference type="InterPro" id="IPR013099">
    <property type="entry name" value="K_chnl_dom"/>
</dbReference>
<comment type="similarity">
    <text evidence="8">Belongs to the two pore domain potassium channel (TC 1.A.1.8) family.</text>
</comment>
<dbReference type="GO" id="GO:0005886">
    <property type="term" value="C:plasma membrane"/>
    <property type="evidence" value="ECO:0007669"/>
    <property type="project" value="TreeGrafter"/>
</dbReference>
<accession>A0A8K0DHV0</accession>
<keyword evidence="2 8" id="KW-0813">Transport</keyword>
<feature type="transmembrane region" description="Helical" evidence="10">
    <location>
        <begin position="50"/>
        <end position="75"/>
    </location>
</feature>
<evidence type="ECO:0000256" key="5">
    <source>
        <dbReference type="ARBA" id="ARBA00023065"/>
    </source>
</evidence>
<feature type="domain" description="Potassium channel" evidence="11">
    <location>
        <begin position="14"/>
        <end position="71"/>
    </location>
</feature>